<protein>
    <submittedName>
        <fullName evidence="1">Uncharacterized protein</fullName>
    </submittedName>
</protein>
<organism evidence="1">
    <name type="scientific">Siphoviridae sp. ctOWj17</name>
    <dbReference type="NCBI Taxonomy" id="2826312"/>
    <lineage>
        <taxon>Viruses</taxon>
        <taxon>Duplodnaviria</taxon>
        <taxon>Heunggongvirae</taxon>
        <taxon>Uroviricota</taxon>
        <taxon>Caudoviricetes</taxon>
    </lineage>
</organism>
<reference evidence="1" key="1">
    <citation type="journal article" date="2021" name="Proc. Natl. Acad. Sci. U.S.A.">
        <title>A Catalog of Tens of Thousands of Viruses from Human Metagenomes Reveals Hidden Associations with Chronic Diseases.</title>
        <authorList>
            <person name="Tisza M.J."/>
            <person name="Buck C.B."/>
        </authorList>
    </citation>
    <scope>NUCLEOTIDE SEQUENCE</scope>
    <source>
        <strain evidence="1">CtOWj17</strain>
    </source>
</reference>
<proteinExistence type="predicted"/>
<name>A0A8S5QS80_9CAUD</name>
<accession>A0A8S5QS80</accession>
<sequence length="323" mass="35717">MSKLSFPRNLNELTYPLSSKSAEVEVEIGGQVALKENLRSVEGRLTLVGLGSLVRSYASGRITSLRIKVGGQVVDEYTVLPLSQDLGMGAETYCAQHYLSLGPTDRYTYGDAQEQLSWIGSDRMTVTAYWWLSDGRVQRTEHSPLAAGDGMVQTADVSPRTMSGEGELVEYTARCGGREVTYHVLPMGCCVGARSVLMRNGFGVLEPVTMVQTVRESKSEVTSVRVGGELRNYHTDAGLRTTLTYGPLQAYDYTLVDLLSSKEVYLLPQRTRMIVDRIGESVVHDPYSLQWGEVTLRPSGDGIELAPLGRRRVFDDHFDNSFE</sequence>
<dbReference type="EMBL" id="BK015721">
    <property type="protein sequence ID" value="DAE21936.1"/>
    <property type="molecule type" value="Genomic_DNA"/>
</dbReference>
<evidence type="ECO:0000313" key="1">
    <source>
        <dbReference type="EMBL" id="DAE21936.1"/>
    </source>
</evidence>